<organism evidence="1 2">
    <name type="scientific">Botryotinia narcissicola</name>
    <dbReference type="NCBI Taxonomy" id="278944"/>
    <lineage>
        <taxon>Eukaryota</taxon>
        <taxon>Fungi</taxon>
        <taxon>Dikarya</taxon>
        <taxon>Ascomycota</taxon>
        <taxon>Pezizomycotina</taxon>
        <taxon>Leotiomycetes</taxon>
        <taxon>Helotiales</taxon>
        <taxon>Sclerotiniaceae</taxon>
        <taxon>Botryotinia</taxon>
    </lineage>
</organism>
<evidence type="ECO:0000313" key="2">
    <source>
        <dbReference type="Proteomes" id="UP000297452"/>
    </source>
</evidence>
<dbReference type="AlphaFoldDB" id="A0A4Z1ITG3"/>
<name>A0A4Z1ITG3_9HELO</name>
<reference evidence="1 2" key="1">
    <citation type="submission" date="2017-12" db="EMBL/GenBank/DDBJ databases">
        <title>Comparative genomics of Botrytis spp.</title>
        <authorList>
            <person name="Valero-Jimenez C.A."/>
            <person name="Tapia P."/>
            <person name="Veloso J."/>
            <person name="Silva-Moreno E."/>
            <person name="Staats M."/>
            <person name="Valdes J.H."/>
            <person name="Van Kan J.A.L."/>
        </authorList>
    </citation>
    <scope>NUCLEOTIDE SEQUENCE [LARGE SCALE GENOMIC DNA]</scope>
    <source>
        <strain evidence="1 2">MUCL2120</strain>
    </source>
</reference>
<keyword evidence="2" id="KW-1185">Reference proteome</keyword>
<sequence length="78" mass="9026">MIWAGESQNKNEIISITLKEIQFHSIHSPDERGNQSHTLNDLDLNLTWTLILEGFRPEKGQYRVMDEVGKDRMGQDAE</sequence>
<protein>
    <submittedName>
        <fullName evidence="1">Uncharacterized protein</fullName>
    </submittedName>
</protein>
<accession>A0A4Z1ITG3</accession>
<proteinExistence type="predicted"/>
<evidence type="ECO:0000313" key="1">
    <source>
        <dbReference type="EMBL" id="TGO63954.1"/>
    </source>
</evidence>
<comment type="caution">
    <text evidence="1">The sequence shown here is derived from an EMBL/GenBank/DDBJ whole genome shotgun (WGS) entry which is preliminary data.</text>
</comment>
<dbReference type="EMBL" id="PQXJ01000094">
    <property type="protein sequence ID" value="TGO63954.1"/>
    <property type="molecule type" value="Genomic_DNA"/>
</dbReference>
<gene>
    <name evidence="1" type="ORF">BOTNAR_0094g00310</name>
</gene>
<dbReference type="Proteomes" id="UP000297452">
    <property type="component" value="Unassembled WGS sequence"/>
</dbReference>